<protein>
    <recommendedName>
        <fullName evidence="4">S-adenosyl-L-methionine-dependent methyltransferase</fullName>
    </recommendedName>
</protein>
<accession>W4JPV1</accession>
<evidence type="ECO:0008006" key="4">
    <source>
        <dbReference type="Google" id="ProtNLM"/>
    </source>
</evidence>
<dbReference type="OrthoDB" id="61390at2759"/>
<evidence type="ECO:0000256" key="1">
    <source>
        <dbReference type="SAM" id="SignalP"/>
    </source>
</evidence>
<dbReference type="RefSeq" id="XP_009553365.1">
    <property type="nucleotide sequence ID" value="XM_009555070.1"/>
</dbReference>
<dbReference type="GeneID" id="20673910"/>
<dbReference type="HOGENOM" id="CLU_039068_3_1_1"/>
<dbReference type="SUPFAM" id="SSF53335">
    <property type="entry name" value="S-adenosyl-L-methionine-dependent methyltransferases"/>
    <property type="match status" value="1"/>
</dbReference>
<keyword evidence="3" id="KW-1185">Reference proteome</keyword>
<keyword evidence="1" id="KW-0732">Signal</keyword>
<feature type="signal peptide" evidence="1">
    <location>
        <begin position="1"/>
        <end position="23"/>
    </location>
</feature>
<reference evidence="2 3" key="1">
    <citation type="journal article" date="2012" name="New Phytol.">
        <title>Insight into trade-off between wood decay and parasitism from the genome of a fungal forest pathogen.</title>
        <authorList>
            <person name="Olson A."/>
            <person name="Aerts A."/>
            <person name="Asiegbu F."/>
            <person name="Belbahri L."/>
            <person name="Bouzid O."/>
            <person name="Broberg A."/>
            <person name="Canback B."/>
            <person name="Coutinho P.M."/>
            <person name="Cullen D."/>
            <person name="Dalman K."/>
            <person name="Deflorio G."/>
            <person name="van Diepen L.T."/>
            <person name="Dunand C."/>
            <person name="Duplessis S."/>
            <person name="Durling M."/>
            <person name="Gonthier P."/>
            <person name="Grimwood J."/>
            <person name="Fossdal C.G."/>
            <person name="Hansson D."/>
            <person name="Henrissat B."/>
            <person name="Hietala A."/>
            <person name="Himmelstrand K."/>
            <person name="Hoffmeister D."/>
            <person name="Hogberg N."/>
            <person name="James T.Y."/>
            <person name="Karlsson M."/>
            <person name="Kohler A."/>
            <person name="Kues U."/>
            <person name="Lee Y.H."/>
            <person name="Lin Y.C."/>
            <person name="Lind M."/>
            <person name="Lindquist E."/>
            <person name="Lombard V."/>
            <person name="Lucas S."/>
            <person name="Lunden K."/>
            <person name="Morin E."/>
            <person name="Murat C."/>
            <person name="Park J."/>
            <person name="Raffaello T."/>
            <person name="Rouze P."/>
            <person name="Salamov A."/>
            <person name="Schmutz J."/>
            <person name="Solheim H."/>
            <person name="Stahlberg J."/>
            <person name="Velez H."/>
            <person name="de Vries R.P."/>
            <person name="Wiebenga A."/>
            <person name="Woodward S."/>
            <person name="Yakovlev I."/>
            <person name="Garbelotto M."/>
            <person name="Martin F."/>
            <person name="Grigoriev I.V."/>
            <person name="Stenlid J."/>
        </authorList>
    </citation>
    <scope>NUCLEOTIDE SEQUENCE [LARGE SCALE GENOMIC DNA]</scope>
    <source>
        <strain evidence="2 3">TC 32-1</strain>
    </source>
</reference>
<dbReference type="KEGG" id="hir:HETIRDRAFT_423513"/>
<dbReference type="STRING" id="747525.W4JPV1"/>
<dbReference type="Gene3D" id="3.40.50.150">
    <property type="entry name" value="Vaccinia Virus protein VP39"/>
    <property type="match status" value="1"/>
</dbReference>
<feature type="chain" id="PRO_5004844931" description="S-adenosyl-L-methionine-dependent methyltransferase" evidence="1">
    <location>
        <begin position="24"/>
        <end position="303"/>
    </location>
</feature>
<sequence length="303" mass="34171">MLQILWILSLVLLVFVLFLTQKGKDPYGTFHLALNKVHEDERHPQTEWLNMGYWKNTRIFPEACQALALHLVTAAAPIAGGRVLDVGHGSGDSLLLQLSHPAIPRPSLLCGITSLSAHHIRSKQRVEDFLSSDASMRGQTRVILHQCDAVCSVDSNVEHPLSPSASDEFTTILALDCAYHFHTRFDFLQQSYPRLAPGGRIALADICFSSSPNRFLSSLLPIIRIMPRENMITKEQYIKDLQEIGFVDISVEDITDWVFPGFQSFLGKQGGAWKWFGRMVGWLERWKGRFVIVTAARPVYLLE</sequence>
<proteinExistence type="predicted"/>
<dbReference type="Proteomes" id="UP000030671">
    <property type="component" value="Unassembled WGS sequence"/>
</dbReference>
<evidence type="ECO:0000313" key="3">
    <source>
        <dbReference type="Proteomes" id="UP000030671"/>
    </source>
</evidence>
<dbReference type="EMBL" id="KI925467">
    <property type="protein sequence ID" value="ETW74901.1"/>
    <property type="molecule type" value="Genomic_DNA"/>
</dbReference>
<dbReference type="AlphaFoldDB" id="W4JPV1"/>
<organism evidence="2 3">
    <name type="scientific">Heterobasidion irregulare (strain TC 32-1)</name>
    <dbReference type="NCBI Taxonomy" id="747525"/>
    <lineage>
        <taxon>Eukaryota</taxon>
        <taxon>Fungi</taxon>
        <taxon>Dikarya</taxon>
        <taxon>Basidiomycota</taxon>
        <taxon>Agaricomycotina</taxon>
        <taxon>Agaricomycetes</taxon>
        <taxon>Russulales</taxon>
        <taxon>Bondarzewiaceae</taxon>
        <taxon>Heterobasidion</taxon>
        <taxon>Heterobasidion annosum species complex</taxon>
    </lineage>
</organism>
<dbReference type="InterPro" id="IPR029063">
    <property type="entry name" value="SAM-dependent_MTases_sf"/>
</dbReference>
<gene>
    <name evidence="2" type="ORF">HETIRDRAFT_423513</name>
</gene>
<evidence type="ECO:0000313" key="2">
    <source>
        <dbReference type="EMBL" id="ETW74901.1"/>
    </source>
</evidence>
<name>W4JPV1_HETIT</name>
<dbReference type="InParanoid" id="W4JPV1"/>
<dbReference type="Pfam" id="PF13489">
    <property type="entry name" value="Methyltransf_23"/>
    <property type="match status" value="1"/>
</dbReference>
<dbReference type="eggNOG" id="ENOG502S5S2">
    <property type="taxonomic scope" value="Eukaryota"/>
</dbReference>